<keyword evidence="2" id="KW-0732">Signal</keyword>
<sequence>MKPIFPRLLLALGLCSAVLAAQAEIFICEVDDHAVFTQKKQGKNCSVSKMEGSADVPAEVAASAVPEIVNLQERLGAVASEVDDIKILPSSGARSVTNTSDAANPRLDIRLRDGTMLDEKSAKAKADELNRRAKIVPAPIIMPKPKVQLTRKQILQNEIRNEQTALVRAKAQLNVATKKGDQAKITRLTQAIRDREANIRAIQNEMGR</sequence>
<reference evidence="3 4" key="1">
    <citation type="submission" date="2024-11" db="EMBL/GenBank/DDBJ databases">
        <authorList>
            <person name="Mikucki A.G."/>
            <person name="Kahler C.M."/>
        </authorList>
    </citation>
    <scope>NUCLEOTIDE SEQUENCE [LARGE SCALE GENOMIC DNA]</scope>
    <source>
        <strain evidence="3 4">EXNM717</strain>
    </source>
</reference>
<comment type="caution">
    <text evidence="3">The sequence shown here is derived from an EMBL/GenBank/DDBJ whole genome shotgun (WGS) entry which is preliminary data.</text>
</comment>
<evidence type="ECO:0000256" key="1">
    <source>
        <dbReference type="SAM" id="Coils"/>
    </source>
</evidence>
<protein>
    <recommendedName>
        <fullName evidence="5">Periplasmic protein</fullName>
    </recommendedName>
</protein>
<keyword evidence="4" id="KW-1185">Reference proteome</keyword>
<evidence type="ECO:0000313" key="4">
    <source>
        <dbReference type="Proteomes" id="UP001621964"/>
    </source>
</evidence>
<feature type="chain" id="PRO_5046049086" description="Periplasmic protein" evidence="2">
    <location>
        <begin position="24"/>
        <end position="208"/>
    </location>
</feature>
<dbReference type="Proteomes" id="UP001621964">
    <property type="component" value="Unassembled WGS sequence"/>
</dbReference>
<accession>A0ABW8Q7H6</accession>
<keyword evidence="1" id="KW-0175">Coiled coil</keyword>
<organism evidence="3 4">
    <name type="scientific">Neisseria oralis</name>
    <dbReference type="NCBI Taxonomy" id="1107316"/>
    <lineage>
        <taxon>Bacteria</taxon>
        <taxon>Pseudomonadati</taxon>
        <taxon>Pseudomonadota</taxon>
        <taxon>Betaproteobacteria</taxon>
        <taxon>Neisseriales</taxon>
        <taxon>Neisseriaceae</taxon>
        <taxon>Neisseria</taxon>
    </lineage>
</organism>
<evidence type="ECO:0000256" key="2">
    <source>
        <dbReference type="SAM" id="SignalP"/>
    </source>
</evidence>
<gene>
    <name evidence="3" type="ORF">ACI43T_11665</name>
</gene>
<evidence type="ECO:0008006" key="5">
    <source>
        <dbReference type="Google" id="ProtNLM"/>
    </source>
</evidence>
<proteinExistence type="predicted"/>
<evidence type="ECO:0000313" key="3">
    <source>
        <dbReference type="EMBL" id="MFK7643135.1"/>
    </source>
</evidence>
<feature type="coiled-coil region" evidence="1">
    <location>
        <begin position="152"/>
        <end position="205"/>
    </location>
</feature>
<dbReference type="RefSeq" id="WP_377081450.1">
    <property type="nucleotide sequence ID" value="NZ_JBJGEB010000020.1"/>
</dbReference>
<feature type="signal peptide" evidence="2">
    <location>
        <begin position="1"/>
        <end position="23"/>
    </location>
</feature>
<name>A0ABW8Q7H6_9NEIS</name>
<dbReference type="EMBL" id="JBJGEB010000020">
    <property type="protein sequence ID" value="MFK7643135.1"/>
    <property type="molecule type" value="Genomic_DNA"/>
</dbReference>